<evidence type="ECO:0000256" key="5">
    <source>
        <dbReference type="SAM" id="Phobius"/>
    </source>
</evidence>
<dbReference type="PANTHER" id="PTHR42723:SF1">
    <property type="entry name" value="CHLOROPHYLL SYNTHASE, CHLOROPLASTIC"/>
    <property type="match status" value="1"/>
</dbReference>
<dbReference type="KEGG" id="psyt:DSAG12_00789"/>
<dbReference type="Proteomes" id="UP000321408">
    <property type="component" value="Chromosome"/>
</dbReference>
<evidence type="ECO:0000313" key="7">
    <source>
        <dbReference type="Proteomes" id="UP000321408"/>
    </source>
</evidence>
<sequence length="301" mass="33610">MAKIKLKNYLEIMRPINCVMGGFTVFIGLLISHPEPDFLSFIQNSVNIFLIIAGFLIFFLVAGGTNAINDYFDYEIDKINRPNRPIPRGDITLKQSLQYYVFLNVIALILAIIIGFITVNGILIPLIVLFFQFIGYLYAWKAKASGLPGNIIVGVTSAVGFPFAALFINKIQEIPSLIWAIYIAASIFQTSREFVKGMQDVEGDKKFKIKTIANLHGYKTATIFMVTFSSIGAILFTLMIFFFGLNIFHIIFIIIADAIVVTLNILLISNPIDPKKQKISSLLIKIAGAILILAFLFGYFL</sequence>
<feature type="transmembrane region" description="Helical" evidence="5">
    <location>
        <begin position="38"/>
        <end position="62"/>
    </location>
</feature>
<dbReference type="Gene3D" id="1.10.357.140">
    <property type="entry name" value="UbiA prenyltransferase"/>
    <property type="match status" value="1"/>
</dbReference>
<feature type="transmembrane region" description="Helical" evidence="5">
    <location>
        <begin position="97"/>
        <end position="116"/>
    </location>
</feature>
<evidence type="ECO:0000256" key="2">
    <source>
        <dbReference type="ARBA" id="ARBA00022692"/>
    </source>
</evidence>
<keyword evidence="4 5" id="KW-0472">Membrane</keyword>
<feature type="transmembrane region" description="Helical" evidence="5">
    <location>
        <begin position="147"/>
        <end position="168"/>
    </location>
</feature>
<dbReference type="Pfam" id="PF01040">
    <property type="entry name" value="UbiA"/>
    <property type="match status" value="1"/>
</dbReference>
<dbReference type="RefSeq" id="WP_147661899.1">
    <property type="nucleotide sequence ID" value="NZ_CP042905.2"/>
</dbReference>
<feature type="transmembrane region" description="Helical" evidence="5">
    <location>
        <begin position="216"/>
        <end position="241"/>
    </location>
</feature>
<comment type="subcellular location">
    <subcellularLocation>
        <location evidence="1">Cell membrane</location>
        <topology evidence="1">Multi-pass membrane protein</topology>
    </subcellularLocation>
</comment>
<keyword evidence="2 5" id="KW-0812">Transmembrane</keyword>
<dbReference type="InterPro" id="IPR000537">
    <property type="entry name" value="UbiA_prenyltransferase"/>
</dbReference>
<dbReference type="GO" id="GO:0047295">
    <property type="term" value="F:geranylgeranylglycerol-phosphate geranylgeranyltransferase activity"/>
    <property type="evidence" value="ECO:0007669"/>
    <property type="project" value="UniProtKB-EC"/>
</dbReference>
<evidence type="ECO:0000313" key="6">
    <source>
        <dbReference type="EMBL" id="QEE14966.1"/>
    </source>
</evidence>
<dbReference type="AlphaFoldDB" id="A0A5B9D8M2"/>
<proteinExistence type="predicted"/>
<dbReference type="PANTHER" id="PTHR42723">
    <property type="entry name" value="CHLOROPHYLL SYNTHASE"/>
    <property type="match status" value="1"/>
</dbReference>
<dbReference type="OrthoDB" id="11851at2157"/>
<gene>
    <name evidence="6" type="ORF">DSAG12_00789</name>
</gene>
<dbReference type="CDD" id="cd13961">
    <property type="entry name" value="PT_UbiA_DGGGPS"/>
    <property type="match status" value="1"/>
</dbReference>
<dbReference type="GeneID" id="41328790"/>
<protein>
    <submittedName>
        <fullName evidence="6">UbiA family prenyltransferase</fullName>
    </submittedName>
</protein>
<evidence type="ECO:0000256" key="3">
    <source>
        <dbReference type="ARBA" id="ARBA00022989"/>
    </source>
</evidence>
<accession>A0A5B9D8M2</accession>
<dbReference type="GO" id="GO:0005886">
    <property type="term" value="C:plasma membrane"/>
    <property type="evidence" value="ECO:0007669"/>
    <property type="project" value="UniProtKB-SubCell"/>
</dbReference>
<feature type="transmembrane region" description="Helical" evidence="5">
    <location>
        <begin position="247"/>
        <end position="267"/>
    </location>
</feature>
<keyword evidence="7" id="KW-1185">Reference proteome</keyword>
<keyword evidence="3 5" id="KW-1133">Transmembrane helix</keyword>
<feature type="transmembrane region" description="Helical" evidence="5">
    <location>
        <begin position="279"/>
        <end position="300"/>
    </location>
</feature>
<reference evidence="6 7" key="2">
    <citation type="journal article" date="2024" name="Int. J. Syst. Evol. Microbiol.">
        <title>Promethearchaeum syntrophicum gen. nov., sp. nov., an anaerobic, obligately syntrophic archaeon, the first isolate of the lineage 'Asgard' archaea, and proposal of the new archaeal phylum Promethearchaeota phyl. nov. and kingdom Promethearchaeati regn. nov.</title>
        <authorList>
            <person name="Imachi H."/>
            <person name="Nobu M.K."/>
            <person name="Kato S."/>
            <person name="Takaki Y."/>
            <person name="Miyazaki M."/>
            <person name="Miyata M."/>
            <person name="Ogawara M."/>
            <person name="Saito Y."/>
            <person name="Sakai S."/>
            <person name="Tahara Y.O."/>
            <person name="Takano Y."/>
            <person name="Tasumi E."/>
            <person name="Uematsu K."/>
            <person name="Yoshimura T."/>
            <person name="Itoh T."/>
            <person name="Ohkuma M."/>
            <person name="Takai K."/>
        </authorList>
    </citation>
    <scope>NUCLEOTIDE SEQUENCE [LARGE SCALE GENOMIC DNA]</scope>
    <source>
        <strain evidence="6 7">MK-D1</strain>
    </source>
</reference>
<dbReference type="EMBL" id="CP042905">
    <property type="protein sequence ID" value="QEE14966.1"/>
    <property type="molecule type" value="Genomic_DNA"/>
</dbReference>
<dbReference type="InterPro" id="IPR044878">
    <property type="entry name" value="UbiA_sf"/>
</dbReference>
<evidence type="ECO:0000256" key="1">
    <source>
        <dbReference type="ARBA" id="ARBA00004651"/>
    </source>
</evidence>
<evidence type="ECO:0000256" key="4">
    <source>
        <dbReference type="ARBA" id="ARBA00023136"/>
    </source>
</evidence>
<dbReference type="InterPro" id="IPR050475">
    <property type="entry name" value="Prenyltransferase_related"/>
</dbReference>
<organism evidence="6 7">
    <name type="scientific">Promethearchaeum syntrophicum</name>
    <dbReference type="NCBI Taxonomy" id="2594042"/>
    <lineage>
        <taxon>Archaea</taxon>
        <taxon>Promethearchaeati</taxon>
        <taxon>Promethearchaeota</taxon>
        <taxon>Promethearchaeia</taxon>
        <taxon>Promethearchaeales</taxon>
        <taxon>Promethearchaeaceae</taxon>
        <taxon>Promethearchaeum</taxon>
    </lineage>
</organism>
<name>A0A5B9D8M2_9ARCH</name>
<reference evidence="6 7" key="1">
    <citation type="journal article" date="2020" name="Nature">
        <title>Isolation of an archaeon at the prokaryote-eukaryote interface.</title>
        <authorList>
            <person name="Imachi H."/>
            <person name="Nobu M.K."/>
            <person name="Nakahara N."/>
            <person name="Morono Y."/>
            <person name="Ogawara M."/>
            <person name="Takaki Y."/>
            <person name="Takano Y."/>
            <person name="Uematsu K."/>
            <person name="Ikuta T."/>
            <person name="Ito M."/>
            <person name="Matsui Y."/>
            <person name="Miyazaki M."/>
            <person name="Murata K."/>
            <person name="Saito Y."/>
            <person name="Sakai S."/>
            <person name="Song C."/>
            <person name="Tasumi E."/>
            <person name="Yamanaka Y."/>
            <person name="Yamaguchi T."/>
            <person name="Kamagata Y."/>
            <person name="Tamaki H."/>
            <person name="Takai K."/>
        </authorList>
    </citation>
    <scope>NUCLEOTIDE SEQUENCE [LARGE SCALE GENOMIC DNA]</scope>
    <source>
        <strain evidence="6 7">MK-D1</strain>
    </source>
</reference>
<feature type="transmembrane region" description="Helical" evidence="5">
    <location>
        <begin position="12"/>
        <end position="32"/>
    </location>
</feature>